<dbReference type="Proteomes" id="UP000830236">
    <property type="component" value="Chromosome"/>
</dbReference>
<dbReference type="InterPro" id="IPR024479">
    <property type="entry name" value="DUF3866"/>
</dbReference>
<reference evidence="1" key="1">
    <citation type="submission" date="2022-05" db="EMBL/GenBank/DDBJ databases">
        <title>Using nanopore sequencing to obtain complete genomes from saliva samples.</title>
        <authorList>
            <person name="Baker J.L."/>
        </authorList>
    </citation>
    <scope>NUCLEOTIDE SEQUENCE</scope>
    <source>
        <strain evidence="1">JCVI-JB-Ag32</strain>
    </source>
</reference>
<name>A0A9E7AJ53_9ACTO</name>
<protein>
    <submittedName>
        <fullName evidence="1">DUF3866 family protein</fullName>
    </submittedName>
</protein>
<dbReference type="AlphaFoldDB" id="A0A9E7AJ53"/>
<dbReference type="Pfam" id="PF12982">
    <property type="entry name" value="DUF3866"/>
    <property type="match status" value="1"/>
</dbReference>
<proteinExistence type="predicted"/>
<dbReference type="KEGG" id="agh:M3I41_04460"/>
<organism evidence="1 2">
    <name type="scientific">Actinomyces graevenitzii</name>
    <dbReference type="NCBI Taxonomy" id="55565"/>
    <lineage>
        <taxon>Bacteria</taxon>
        <taxon>Bacillati</taxon>
        <taxon>Actinomycetota</taxon>
        <taxon>Actinomycetes</taxon>
        <taxon>Actinomycetales</taxon>
        <taxon>Actinomycetaceae</taxon>
        <taxon>Actinomyces</taxon>
    </lineage>
</organism>
<accession>A0A9E7AJ53</accession>
<gene>
    <name evidence="1" type="ORF">M3I41_04460</name>
</gene>
<evidence type="ECO:0000313" key="2">
    <source>
        <dbReference type="Proteomes" id="UP000830236"/>
    </source>
</evidence>
<sequence>MMWRDGVVEQLHSTWGGCAMVWVRIEAAPANARVYLPGEKVKALLYTDLFGQAQIGERVRIEVSALARSLGTGGHAMVGARLDQLNDDVEPAGHLVKARYMPNQKLVTSVDEPGTAHHQLLNTELDLAGGAVVVADLHSALPAIIAGARCPLVDEDPSQAPLPKIAYVMSDGAALPLPYSRSVFGLKQAGWLVGSVATGQSWGGDLEAVSLHNGLLAARHVLGADIIVLTQGPGNLGSDTPWGFSGVACADALNAAAVLAGEPIAALRVSQADARVRHLGISHHSLTAYSRATLCSALIAVPELDGEFGELVKSQARQLALPRQLGQPHRLVSVSCQGLDEALATSPVKLSTMGRGLDQDRASFITAAAAGRAARAHWLKTLES</sequence>
<evidence type="ECO:0000313" key="1">
    <source>
        <dbReference type="EMBL" id="UQF80516.1"/>
    </source>
</evidence>
<dbReference type="EMBL" id="CP097095">
    <property type="protein sequence ID" value="UQF80516.1"/>
    <property type="molecule type" value="Genomic_DNA"/>
</dbReference>